<dbReference type="InterPro" id="IPR033717">
    <property type="entry name" value="UDPK"/>
</dbReference>
<evidence type="ECO:0000256" key="11">
    <source>
        <dbReference type="ARBA" id="ARBA00023098"/>
    </source>
</evidence>
<feature type="binding site" evidence="18">
    <location>
        <position position="29"/>
    </location>
    <ligand>
        <name>a divalent metal cation</name>
        <dbReference type="ChEBI" id="CHEBI:60240"/>
    </ligand>
</feature>
<name>A0A923N7H7_9BACT</name>
<keyword evidence="3" id="KW-1003">Cell membrane</keyword>
<comment type="subcellular location">
    <subcellularLocation>
        <location evidence="1">Cell membrane</location>
        <topology evidence="1">Multi-pass membrane protein</topology>
    </subcellularLocation>
</comment>
<evidence type="ECO:0000256" key="5">
    <source>
        <dbReference type="ARBA" id="ARBA00022679"/>
    </source>
</evidence>
<dbReference type="GO" id="GO:0016301">
    <property type="term" value="F:kinase activity"/>
    <property type="evidence" value="ECO:0007669"/>
    <property type="project" value="UniProtKB-KW"/>
</dbReference>
<keyword evidence="4" id="KW-0444">Lipid biosynthesis</keyword>
<keyword evidence="10 19" id="KW-1133">Transmembrane helix</keyword>
<keyword evidence="6 19" id="KW-0812">Transmembrane</keyword>
<comment type="caution">
    <text evidence="20">The sequence shown here is derived from an EMBL/GenBank/DDBJ whole genome shotgun (WGS) entry which is preliminary data.</text>
</comment>
<evidence type="ECO:0000256" key="18">
    <source>
        <dbReference type="PIRSR" id="PIRSR600829-4"/>
    </source>
</evidence>
<keyword evidence="11" id="KW-0443">Lipid metabolism</keyword>
<keyword evidence="18" id="KW-0460">Magnesium</keyword>
<dbReference type="InterPro" id="IPR036945">
    <property type="entry name" value="DAGK_sf"/>
</dbReference>
<evidence type="ECO:0000256" key="7">
    <source>
        <dbReference type="ARBA" id="ARBA00022741"/>
    </source>
</evidence>
<comment type="cofactor">
    <cofactor evidence="18">
        <name>Mg(2+)</name>
        <dbReference type="ChEBI" id="CHEBI:18420"/>
    </cofactor>
    <text evidence="18">Mn(2+), Zn(2+), Cd(2+) and Co(2+) support activity to lesser extents.</text>
</comment>
<dbReference type="CDD" id="cd14265">
    <property type="entry name" value="UDPK_IM_like"/>
    <property type="match status" value="1"/>
</dbReference>
<dbReference type="GO" id="GO:0005886">
    <property type="term" value="C:plasma membrane"/>
    <property type="evidence" value="ECO:0007669"/>
    <property type="project" value="UniProtKB-SubCell"/>
</dbReference>
<dbReference type="Proteomes" id="UP000603640">
    <property type="component" value="Unassembled WGS sequence"/>
</dbReference>
<reference evidence="20" key="1">
    <citation type="submission" date="2020-08" db="EMBL/GenBank/DDBJ databases">
        <title>Pontibacter sp. SD6 16S ribosomal RNA gene Genome sequencing and assembly.</title>
        <authorList>
            <person name="Kang M."/>
        </authorList>
    </citation>
    <scope>NUCLEOTIDE SEQUENCE</scope>
    <source>
        <strain evidence="20">SD6</strain>
    </source>
</reference>
<organism evidence="20 21">
    <name type="scientific">Pontibacter cellulosilyticus</name>
    <dbReference type="NCBI Taxonomy" id="1720253"/>
    <lineage>
        <taxon>Bacteria</taxon>
        <taxon>Pseudomonadati</taxon>
        <taxon>Bacteroidota</taxon>
        <taxon>Cytophagia</taxon>
        <taxon>Cytophagales</taxon>
        <taxon>Hymenobacteraceae</taxon>
        <taxon>Pontibacter</taxon>
    </lineage>
</organism>
<keyword evidence="7 17" id="KW-0547">Nucleotide-binding</keyword>
<feature type="binding site" evidence="16">
    <location>
        <position position="70"/>
    </location>
    <ligand>
        <name>substrate</name>
    </ligand>
</feature>
<evidence type="ECO:0000256" key="17">
    <source>
        <dbReference type="PIRSR" id="PIRSR600829-3"/>
    </source>
</evidence>
<dbReference type="AlphaFoldDB" id="A0A923N7H7"/>
<evidence type="ECO:0000313" key="21">
    <source>
        <dbReference type="Proteomes" id="UP000603640"/>
    </source>
</evidence>
<evidence type="ECO:0000256" key="6">
    <source>
        <dbReference type="ARBA" id="ARBA00022692"/>
    </source>
</evidence>
<keyword evidence="14" id="KW-1208">Phospholipid metabolism</keyword>
<dbReference type="InterPro" id="IPR000829">
    <property type="entry name" value="DAGK"/>
</dbReference>
<dbReference type="GO" id="GO:0046872">
    <property type="term" value="F:metal ion binding"/>
    <property type="evidence" value="ECO:0007669"/>
    <property type="project" value="UniProtKB-KW"/>
</dbReference>
<evidence type="ECO:0000256" key="14">
    <source>
        <dbReference type="ARBA" id="ARBA00023264"/>
    </source>
</evidence>
<sequence length="127" mass="14437">MNNRPSFLFSRYNSFKFAFKGLATVFRHEPNMHLHVMASIVVVVMAFRFEVTRTEWCMLIFCIGLVWMAETFNTAIETLTNLVSPEHNPLAGKTKDLAAGAVLLCAITAVIVGLIIFLPYWQTYFNV</sequence>
<gene>
    <name evidence="20" type="ORF">H8S84_14845</name>
</gene>
<keyword evidence="12 19" id="KW-0472">Membrane</keyword>
<evidence type="ECO:0000256" key="12">
    <source>
        <dbReference type="ARBA" id="ARBA00023136"/>
    </source>
</evidence>
<evidence type="ECO:0000256" key="8">
    <source>
        <dbReference type="ARBA" id="ARBA00022777"/>
    </source>
</evidence>
<feature type="binding site" evidence="17">
    <location>
        <begin position="95"/>
        <end position="96"/>
    </location>
    <ligand>
        <name>ATP</name>
        <dbReference type="ChEBI" id="CHEBI:30616"/>
    </ligand>
</feature>
<keyword evidence="13" id="KW-0594">Phospholipid biosynthesis</keyword>
<dbReference type="PANTHER" id="PTHR34299:SF1">
    <property type="entry name" value="DIACYLGLYCEROL KINASE"/>
    <property type="match status" value="1"/>
</dbReference>
<dbReference type="GO" id="GO:0008654">
    <property type="term" value="P:phospholipid biosynthetic process"/>
    <property type="evidence" value="ECO:0007669"/>
    <property type="project" value="UniProtKB-KW"/>
</dbReference>
<keyword evidence="21" id="KW-1185">Reference proteome</keyword>
<evidence type="ECO:0000256" key="2">
    <source>
        <dbReference type="ARBA" id="ARBA00005967"/>
    </source>
</evidence>
<comment type="similarity">
    <text evidence="2">Belongs to the bacterial diacylglycerol kinase family.</text>
</comment>
<evidence type="ECO:0000256" key="13">
    <source>
        <dbReference type="ARBA" id="ARBA00023209"/>
    </source>
</evidence>
<dbReference type="PANTHER" id="PTHR34299">
    <property type="entry name" value="DIACYLGLYCEROL KINASE"/>
    <property type="match status" value="1"/>
</dbReference>
<feature type="binding site" evidence="18">
    <location>
        <position position="77"/>
    </location>
    <ligand>
        <name>a divalent metal cation</name>
        <dbReference type="ChEBI" id="CHEBI:60240"/>
    </ligand>
</feature>
<feature type="binding site" evidence="17">
    <location>
        <position position="77"/>
    </location>
    <ligand>
        <name>ATP</name>
        <dbReference type="ChEBI" id="CHEBI:30616"/>
    </ligand>
</feature>
<proteinExistence type="inferred from homology"/>
<keyword evidence="9 17" id="KW-0067">ATP-binding</keyword>
<evidence type="ECO:0000256" key="16">
    <source>
        <dbReference type="PIRSR" id="PIRSR600829-2"/>
    </source>
</evidence>
<feature type="active site" description="Proton acceptor" evidence="15">
    <location>
        <position position="70"/>
    </location>
</feature>
<keyword evidence="5" id="KW-0808">Transferase</keyword>
<feature type="binding site" evidence="17">
    <location>
        <position position="29"/>
    </location>
    <ligand>
        <name>ATP</name>
        <dbReference type="ChEBI" id="CHEBI:30616"/>
    </ligand>
</feature>
<feature type="transmembrane region" description="Helical" evidence="19">
    <location>
        <begin position="96"/>
        <end position="121"/>
    </location>
</feature>
<evidence type="ECO:0000313" key="20">
    <source>
        <dbReference type="EMBL" id="MBC5994123.1"/>
    </source>
</evidence>
<feature type="transmembrane region" description="Helical" evidence="19">
    <location>
        <begin position="32"/>
        <end position="49"/>
    </location>
</feature>
<dbReference type="GO" id="GO:0005524">
    <property type="term" value="F:ATP binding"/>
    <property type="evidence" value="ECO:0007669"/>
    <property type="project" value="UniProtKB-KW"/>
</dbReference>
<protein>
    <submittedName>
        <fullName evidence="20">Diacylglycerol kinase family protein</fullName>
    </submittedName>
</protein>
<evidence type="ECO:0000256" key="9">
    <source>
        <dbReference type="ARBA" id="ARBA00022840"/>
    </source>
</evidence>
<evidence type="ECO:0000256" key="3">
    <source>
        <dbReference type="ARBA" id="ARBA00022475"/>
    </source>
</evidence>
<dbReference type="Gene3D" id="1.10.287.3610">
    <property type="match status" value="1"/>
</dbReference>
<dbReference type="EMBL" id="JACRVF010000004">
    <property type="protein sequence ID" value="MBC5994123.1"/>
    <property type="molecule type" value="Genomic_DNA"/>
</dbReference>
<dbReference type="RefSeq" id="WP_187068143.1">
    <property type="nucleotide sequence ID" value="NZ_JACRVF010000004.1"/>
</dbReference>
<evidence type="ECO:0000256" key="1">
    <source>
        <dbReference type="ARBA" id="ARBA00004651"/>
    </source>
</evidence>
<accession>A0A923N7H7</accession>
<dbReference type="Pfam" id="PF01219">
    <property type="entry name" value="DAGK_prokar"/>
    <property type="match status" value="1"/>
</dbReference>
<feature type="transmembrane region" description="Helical" evidence="19">
    <location>
        <begin position="56"/>
        <end position="76"/>
    </location>
</feature>
<evidence type="ECO:0000256" key="10">
    <source>
        <dbReference type="ARBA" id="ARBA00022989"/>
    </source>
</evidence>
<evidence type="ECO:0000256" key="15">
    <source>
        <dbReference type="PIRSR" id="PIRSR600829-1"/>
    </source>
</evidence>
<evidence type="ECO:0000256" key="19">
    <source>
        <dbReference type="SAM" id="Phobius"/>
    </source>
</evidence>
<keyword evidence="8 20" id="KW-0418">Kinase</keyword>
<evidence type="ECO:0000256" key="4">
    <source>
        <dbReference type="ARBA" id="ARBA00022516"/>
    </source>
</evidence>
<keyword evidence="18" id="KW-0479">Metal-binding</keyword>